<sequence length="81" mass="9737">MILSLDENMPIHRRKHELELYRRKNIGMFFLKGTSKKQGLSVWQMVEALAKNWLQIVDIIYREKRPFAYQISLKGKMKKVD</sequence>
<dbReference type="AlphaFoldDB" id="A0A8J7RV20"/>
<dbReference type="RefSeq" id="WP_210512940.1">
    <property type="nucleotide sequence ID" value="NZ_JAFIDN010000011.1"/>
</dbReference>
<keyword evidence="2" id="KW-1185">Reference proteome</keyword>
<accession>A0A8J7RV20</accession>
<dbReference type="Proteomes" id="UP000673975">
    <property type="component" value="Unassembled WGS sequence"/>
</dbReference>
<proteinExistence type="predicted"/>
<evidence type="ECO:0000313" key="1">
    <source>
        <dbReference type="EMBL" id="MBP3193482.1"/>
    </source>
</evidence>
<protein>
    <submittedName>
        <fullName evidence="1">Uncharacterized protein</fullName>
    </submittedName>
</protein>
<reference evidence="1" key="1">
    <citation type="submission" date="2021-02" db="EMBL/GenBank/DDBJ databases">
        <title>Natronogracilivirga saccharolytica gen. nov. sp. nov. a new anaerobic, haloalkiliphilic carbohydrate-fermenting bacterium from soda lake and proposing of Cyclonatronumiaceae fam. nov. in the phylum Balneolaeota.</title>
        <authorList>
            <person name="Zhilina T.N."/>
            <person name="Sorokin D.Y."/>
            <person name="Zavarzina D.G."/>
            <person name="Toshchakov S.V."/>
            <person name="Kublanov I.V."/>
        </authorList>
    </citation>
    <scope>NUCLEOTIDE SEQUENCE</scope>
    <source>
        <strain evidence="1">Z-1702</strain>
    </source>
</reference>
<name>A0A8J7RV20_9BACT</name>
<gene>
    <name evidence="1" type="ORF">NATSA_12475</name>
</gene>
<organism evidence="1 2">
    <name type="scientific">Natronogracilivirga saccharolytica</name>
    <dbReference type="NCBI Taxonomy" id="2812953"/>
    <lineage>
        <taxon>Bacteria</taxon>
        <taxon>Pseudomonadati</taxon>
        <taxon>Balneolota</taxon>
        <taxon>Balneolia</taxon>
        <taxon>Balneolales</taxon>
        <taxon>Cyclonatronaceae</taxon>
        <taxon>Natronogracilivirga</taxon>
    </lineage>
</organism>
<evidence type="ECO:0000313" key="2">
    <source>
        <dbReference type="Proteomes" id="UP000673975"/>
    </source>
</evidence>
<comment type="caution">
    <text evidence="1">The sequence shown here is derived from an EMBL/GenBank/DDBJ whole genome shotgun (WGS) entry which is preliminary data.</text>
</comment>
<dbReference type="EMBL" id="JAFIDN010000011">
    <property type="protein sequence ID" value="MBP3193482.1"/>
    <property type="molecule type" value="Genomic_DNA"/>
</dbReference>